<evidence type="ECO:0000313" key="3">
    <source>
        <dbReference type="Proteomes" id="UP000249260"/>
    </source>
</evidence>
<dbReference type="Proteomes" id="UP000249260">
    <property type="component" value="Unassembled WGS sequence"/>
</dbReference>
<comment type="caution">
    <text evidence="2">The sequence shown here is derived from an EMBL/GenBank/DDBJ whole genome shotgun (WGS) entry which is preliminary data.</text>
</comment>
<keyword evidence="1" id="KW-0175">Coiled coil</keyword>
<name>A0A328U476_9BACL</name>
<accession>A0A328U476</accession>
<evidence type="ECO:0000256" key="1">
    <source>
        <dbReference type="SAM" id="Coils"/>
    </source>
</evidence>
<reference evidence="2 3" key="1">
    <citation type="submission" date="2018-06" db="EMBL/GenBank/DDBJ databases">
        <title>Paenibacillus montanisoli sp. nov., isolated from mountain area soil.</title>
        <authorList>
            <person name="Wu M."/>
        </authorList>
    </citation>
    <scope>NUCLEOTIDE SEQUENCE [LARGE SCALE GENOMIC DNA]</scope>
    <source>
        <strain evidence="2 3">RA17</strain>
    </source>
</reference>
<dbReference type="RefSeq" id="WP_112884444.1">
    <property type="nucleotide sequence ID" value="NZ_QLUW01000004.1"/>
</dbReference>
<dbReference type="AlphaFoldDB" id="A0A328U476"/>
<feature type="coiled-coil region" evidence="1">
    <location>
        <begin position="41"/>
        <end position="68"/>
    </location>
</feature>
<dbReference type="EMBL" id="QLUW01000004">
    <property type="protein sequence ID" value="RAP74656.1"/>
    <property type="molecule type" value="Genomic_DNA"/>
</dbReference>
<organism evidence="2 3">
    <name type="scientific">Paenibacillus montanisoli</name>
    <dbReference type="NCBI Taxonomy" id="2081970"/>
    <lineage>
        <taxon>Bacteria</taxon>
        <taxon>Bacillati</taxon>
        <taxon>Bacillota</taxon>
        <taxon>Bacilli</taxon>
        <taxon>Bacillales</taxon>
        <taxon>Paenibacillaceae</taxon>
        <taxon>Paenibacillus</taxon>
    </lineage>
</organism>
<proteinExistence type="predicted"/>
<protein>
    <submittedName>
        <fullName evidence="2">Uncharacterized protein</fullName>
    </submittedName>
</protein>
<keyword evidence="3" id="KW-1185">Reference proteome</keyword>
<evidence type="ECO:0000313" key="2">
    <source>
        <dbReference type="EMBL" id="RAP74656.1"/>
    </source>
</evidence>
<gene>
    <name evidence="2" type="ORF">DL346_21650</name>
</gene>
<dbReference type="OrthoDB" id="2645616at2"/>
<sequence>MPTTSSIVYANRLCDSETMTTKLIYQVKQNQLSEKELNKLQARCSRELGELRQELNVLLQELRAIADRSAPSSAEPRKSAA</sequence>